<comment type="caution">
    <text evidence="7">The sequence shown here is derived from an EMBL/GenBank/DDBJ whole genome shotgun (WGS) entry which is preliminary data.</text>
</comment>
<keyword evidence="4" id="KW-0812">Transmembrane</keyword>
<dbReference type="Pfam" id="PF13632">
    <property type="entry name" value="Glyco_trans_2_3"/>
    <property type="match status" value="1"/>
</dbReference>
<evidence type="ECO:0000259" key="6">
    <source>
        <dbReference type="Pfam" id="PF13632"/>
    </source>
</evidence>
<gene>
    <name evidence="7" type="ORF">C6Y45_13935</name>
</gene>
<keyword evidence="8" id="KW-1185">Reference proteome</keyword>
<dbReference type="OrthoDB" id="9766299at2"/>
<dbReference type="CDD" id="cd06423">
    <property type="entry name" value="CESA_like"/>
    <property type="match status" value="1"/>
</dbReference>
<feature type="domain" description="Glycosyltransferase 2-like" evidence="6">
    <location>
        <begin position="229"/>
        <end position="379"/>
    </location>
</feature>
<evidence type="ECO:0000256" key="1">
    <source>
        <dbReference type="ARBA" id="ARBA00006739"/>
    </source>
</evidence>
<evidence type="ECO:0000256" key="3">
    <source>
        <dbReference type="ARBA" id="ARBA00022679"/>
    </source>
</evidence>
<name>A0A2T4U3G8_9BACI</name>
<reference evidence="7 8" key="1">
    <citation type="submission" date="2018-03" db="EMBL/GenBank/DDBJ databases">
        <title>Alkalicoccus saliphilus sp. nov., isolated from a mineral pool.</title>
        <authorList>
            <person name="Zhao B."/>
        </authorList>
    </citation>
    <scope>NUCLEOTIDE SEQUENCE [LARGE SCALE GENOMIC DNA]</scope>
    <source>
        <strain evidence="7 8">6AG</strain>
    </source>
</reference>
<dbReference type="GO" id="GO:0016757">
    <property type="term" value="F:glycosyltransferase activity"/>
    <property type="evidence" value="ECO:0007669"/>
    <property type="project" value="UniProtKB-KW"/>
</dbReference>
<dbReference type="InterPro" id="IPR029044">
    <property type="entry name" value="Nucleotide-diphossugar_trans"/>
</dbReference>
<dbReference type="RefSeq" id="WP_107585842.1">
    <property type="nucleotide sequence ID" value="NZ_PZJJ01000028.1"/>
</dbReference>
<dbReference type="PANTHER" id="PTHR43630:SF1">
    <property type="entry name" value="POLY-BETA-1,6-N-ACETYL-D-GLUCOSAMINE SYNTHASE"/>
    <property type="match status" value="1"/>
</dbReference>
<proteinExistence type="inferred from homology"/>
<evidence type="ECO:0000313" key="8">
    <source>
        <dbReference type="Proteomes" id="UP000240509"/>
    </source>
</evidence>
<evidence type="ECO:0000259" key="5">
    <source>
        <dbReference type="Pfam" id="PF00535"/>
    </source>
</evidence>
<dbReference type="SUPFAM" id="SSF53448">
    <property type="entry name" value="Nucleotide-diphospho-sugar transferases"/>
    <property type="match status" value="1"/>
</dbReference>
<dbReference type="EMBL" id="PZJJ01000028">
    <property type="protein sequence ID" value="PTL37952.1"/>
    <property type="molecule type" value="Genomic_DNA"/>
</dbReference>
<evidence type="ECO:0000256" key="2">
    <source>
        <dbReference type="ARBA" id="ARBA00022676"/>
    </source>
</evidence>
<dbReference type="AlphaFoldDB" id="A0A2T4U3G8"/>
<keyword evidence="3 7" id="KW-0808">Transferase</keyword>
<dbReference type="PANTHER" id="PTHR43630">
    <property type="entry name" value="POLY-BETA-1,6-N-ACETYL-D-GLUCOSAMINE SYNTHASE"/>
    <property type="match status" value="1"/>
</dbReference>
<evidence type="ECO:0000256" key="4">
    <source>
        <dbReference type="SAM" id="Phobius"/>
    </source>
</evidence>
<sequence length="471" mass="53593">MMGNLNSLLNFLAYAVIFYMVAIGLIYLVLFFIATPKIRREHKLHRREPIKDLLHSPDTYPVSVLVPAYNEELGVTTTVHSLLGLDYPQFEVLVINDGSKDKTSERMIEEFNMYQVTMPVRKHFPTAQVKAVYRSKEHPEVVLIEKENGGKADALNAGINVSKYPYFAAIDGDSILEKDALLKTMKPIIDSNGGVTATGGTVRIANGSVVRNSIVEKISLPRQPIAVMQIIEYFRAFLIGRLGLSRMNLLLIISGAFGVFEKSRVIRAGGFDTNTVGEDMELIVRLHRMLKEEKSSQRIEYIQDPVCWTEAPSDIRSLKSQRVRWQRGLAETLWKHRKMMLNPKYRGVGTFSMPYYLLVELLSCVLELVGYVLIIAGLFFGLVDAHITGLMIVVTILYGSLLSALAVLLEEWTYHKYEELRSIIILYLWALSETFWYRPFMVWAQFLGIIAAFKKKHSWGTMQRKGLAEEK</sequence>
<keyword evidence="4" id="KW-1133">Transmembrane helix</keyword>
<protein>
    <submittedName>
        <fullName evidence="7">Glycosyl transferase</fullName>
    </submittedName>
</protein>
<comment type="similarity">
    <text evidence="1">Belongs to the glycosyltransferase 2 family.</text>
</comment>
<feature type="transmembrane region" description="Helical" evidence="4">
    <location>
        <begin position="390"/>
        <end position="409"/>
    </location>
</feature>
<feature type="transmembrane region" description="Helical" evidence="4">
    <location>
        <begin position="12"/>
        <end position="34"/>
    </location>
</feature>
<accession>A0A2T4U3G8</accession>
<feature type="transmembrane region" description="Helical" evidence="4">
    <location>
        <begin position="355"/>
        <end position="383"/>
    </location>
</feature>
<dbReference type="Pfam" id="PF00535">
    <property type="entry name" value="Glycos_transf_2"/>
    <property type="match status" value="1"/>
</dbReference>
<dbReference type="Gene3D" id="3.90.550.10">
    <property type="entry name" value="Spore Coat Polysaccharide Biosynthesis Protein SpsA, Chain A"/>
    <property type="match status" value="1"/>
</dbReference>
<keyword evidence="4" id="KW-0472">Membrane</keyword>
<dbReference type="Proteomes" id="UP000240509">
    <property type="component" value="Unassembled WGS sequence"/>
</dbReference>
<keyword evidence="2" id="KW-0328">Glycosyltransferase</keyword>
<feature type="domain" description="Glycosyltransferase 2-like" evidence="5">
    <location>
        <begin position="63"/>
        <end position="200"/>
    </location>
</feature>
<organism evidence="7 8">
    <name type="scientific">Alkalicoccus saliphilus</name>
    <dbReference type="NCBI Taxonomy" id="200989"/>
    <lineage>
        <taxon>Bacteria</taxon>
        <taxon>Bacillati</taxon>
        <taxon>Bacillota</taxon>
        <taxon>Bacilli</taxon>
        <taxon>Bacillales</taxon>
        <taxon>Bacillaceae</taxon>
        <taxon>Alkalicoccus</taxon>
    </lineage>
</organism>
<evidence type="ECO:0000313" key="7">
    <source>
        <dbReference type="EMBL" id="PTL37952.1"/>
    </source>
</evidence>
<dbReference type="InterPro" id="IPR001173">
    <property type="entry name" value="Glyco_trans_2-like"/>
</dbReference>